<feature type="region of interest" description="Disordered" evidence="1">
    <location>
        <begin position="1628"/>
        <end position="1659"/>
    </location>
</feature>
<protein>
    <recommendedName>
        <fullName evidence="4">Telomere-associated protein Rif1 N-terminal domain-containing protein</fullName>
    </recommendedName>
</protein>
<keyword evidence="3" id="KW-1185">Reference proteome</keyword>
<feature type="compositionally biased region" description="Basic residues" evidence="1">
    <location>
        <begin position="1909"/>
        <end position="1919"/>
    </location>
</feature>
<feature type="compositionally biased region" description="Low complexity" evidence="1">
    <location>
        <begin position="2226"/>
        <end position="2248"/>
    </location>
</feature>
<feature type="region of interest" description="Disordered" evidence="1">
    <location>
        <begin position="182"/>
        <end position="249"/>
    </location>
</feature>
<feature type="compositionally biased region" description="Basic and acidic residues" evidence="1">
    <location>
        <begin position="2177"/>
        <end position="2188"/>
    </location>
</feature>
<feature type="compositionally biased region" description="Polar residues" evidence="1">
    <location>
        <begin position="2100"/>
        <end position="2116"/>
    </location>
</feature>
<sequence>MSTASTSRSHVSFDTDEDTHIGSSSSSPIAENGFNHALVASSSSPIRNEVLPLGPSRTIPALSKRGVIFSPRTDTKYFHTDDLILPSPINHSTPKPPSSFRSYSDPVTPFDSPSKSKAKGRTISDTPTLVRSILKSRMAQQIRLAATVEEGTLNNKEAARLLVSGKRPKLLARDSFQLAQLRNAASNSQEDRKGKGKMQDIEIPSSDDSNVSNSSDIPNHVSSEPDEDMLIDNGGNSSEEEEETIEEDGALSTASLVNIILDGAEDLLTLEEAYSTLTLRLRTRIPIENELIEALSPAQIEDIRITTQPIKDEAPAMVRAIQRDLQRLLGKLPNNDLVSSDIEMTPFRGLMPLRDDTLTTQRGRFTPSPTPVAGTKSSSSPTKSARQGYTESEVRYRREASGVGAAVLRFLAFTFHTSHLFSCYSEADLQSLLETVMIIPRTPKLPTPNPKRTYYLSIVILAQMNLPSACVQPVKDKVVRAVEGAMADTLGSMGGVSSGKEGPSAIKKEGFHAVTNLVSNYPSILFPHYVDLLAGCLKAMVNPSNLIRCKAGSAISAFARAKFTLLANTQNALVEDPTNPTNKENWLTAKTLISKSEFFVVSHLKSSLKLPGKSVPIYGKDGEKRIEWHSLEQVFKDTVGSTTDVHWACAAWSLIVTLMGSAYASSGLASGFDHIMDRSLQPSTNTVRPLLARAAWNHAIHSYLSAGFASSVSVEGRLIRSYKPFASSSQQSIEQRTANIQFPVNLALSKATDKASYARGLTNARSGTESHYVWQRSEKSKKLQWLITCGLGSTAVVYAHTGMALYHEDQPAKEMSQISGLPSSDGIVIPDLTPEETKLPRLDNAWEKVVNPMLNSFFAICGVDKLTIHGWKILEAITSSPITENEFGSEWNLDKLLVPRYMSGEVFSKDKESDFTDLLDDIQDDELQPYDIPSWGHFWAAKRLGRLLSLFDEALSSIHGLNDTSNVDWITNENGLPLIPSSLSNIWRNLLLALKSAKIAQAPPTPLFLVGLQTVTKQLVQIFYRDPKTYVPISKINEKGQCLLDEDELRIRLFTHLFEVMSQILGEDILGATRLRTDQISSSLEQPTTDIFHNAFGGDSSGHPTVSGTLLGQLLRSKIPANTAVKQGFTYLISMILDIGSAPGYAGKLLGDITNAMPFLFEDREEIQLDIWRLLATKWTQIVDLQPSSTTSSTNHTGALLVSLLSGPFRGRSITSYWHQNANETDLEIWQNLLEVTVLRFRAKRFGSNCGVLEALSGHLEDFLVDNDKTKSSTITLSCLSSAISWISFNVPEGQSSHSQNEPDWHISDENFVPKEFLNLVNSALLEAYPSPTSTSNQNTQEQEESTMTEISISPAVFDLLDSFVKVLKDTPKQFVGKVLEPVKKGVALWLEDPERVVDEDNSQRLDNLYVTLLTILSSTMPSEDLPIDSETLNTLAELYIPRISKGNSSAVPLAFQSFWNNTFGTGSSEALQYSEDVAYFLRDLLTAVPGMINCPGLEGSSQLSEEESLGKFPHIQATQLRPSPSVETEVQAVENPIPEPIVVEMTNPEYDADISQSIEQTQLRAQPEEPLPEFEVEPEHEHEHEQNDDVLVDATKDDITIPSSPVKIAPEADNNVESEDVFGPAAMTDISKNKKRRAGGRRGKGQNKAKAKTQHNEDVVEETDIGEDIMDIQSLPEITRVKVEGPTNSRSLPDFATPLVEDSDNEDCIVVVPSPGFYRRRGMKQPVPVDENTEEAQDKEMAVVPDSVTDDLLNDTSIVHDIPVANMEPRLEEPQDVSHDDIEQELEVEPTQQLNDDVNHRQQISLASSSKDSPSRPSLLTSASRWLSRVHSLPFFSPSTTSTSSPAPVLPPATQPEPELEAENDNSSIIELSENSNEDQDIQPEEVVTTVKAADASVTTAITETKARRGKKSKRRRGSAVNVDIPTSTQELSQDKIQEPEPVPEPEPAVAAEVIQPIKSKSTLTKSQSTDSIVSTISTRGKSKRKAIELETQSVGFVIPENLAGDQQANEVESEPRRSKRRRQKSSNNSTPSSSPNKSQLQSQTHSNKIKDVSMTRPETEPKRERMIMDNEEEEDELLLSPESARRRKREEEEEVFRASQSQSQSPNKRWSESISGRFDDAIEIEDISNIPFNRQKTLSRPSLQRTPSSPSPKSKSKSKSKSRIRSTRSSSILLEEEKEKEKDIIKSRPLPPSIYSSLKGKSNKGENVPRQSTPESTPPPTSPQPQSSPLALASSSKITETTITTSPLKRTSQQKNLIKMLDDAVKTKQIIENLDYQGVKSLLKNLNTLREAAEETMLSKLEDYRNEKRK</sequence>
<feature type="compositionally biased region" description="Acidic residues" evidence="1">
    <location>
        <begin position="238"/>
        <end position="249"/>
    </location>
</feature>
<feature type="compositionally biased region" description="Low complexity" evidence="1">
    <location>
        <begin position="1949"/>
        <end position="1973"/>
    </location>
</feature>
<feature type="region of interest" description="Disordered" evidence="1">
    <location>
        <begin position="1903"/>
        <end position="2250"/>
    </location>
</feature>
<feature type="compositionally biased region" description="Basic residues" evidence="1">
    <location>
        <begin position="2156"/>
        <end position="2168"/>
    </location>
</feature>
<gene>
    <name evidence="2" type="ORF">L201_003429</name>
</gene>
<dbReference type="Proteomes" id="UP001355207">
    <property type="component" value="Chromosome 4"/>
</dbReference>
<feature type="compositionally biased region" description="Basic and acidic residues" evidence="1">
    <location>
        <begin position="1770"/>
        <end position="1782"/>
    </location>
</feature>
<feature type="compositionally biased region" description="Basic residues" evidence="1">
    <location>
        <begin position="1634"/>
        <end position="1654"/>
    </location>
</feature>
<feature type="compositionally biased region" description="Polar residues" evidence="1">
    <location>
        <begin position="1"/>
        <end position="12"/>
    </location>
</feature>
<feature type="compositionally biased region" description="Low complexity" evidence="1">
    <location>
        <begin position="1835"/>
        <end position="1848"/>
    </location>
</feature>
<dbReference type="SUPFAM" id="SSF48371">
    <property type="entry name" value="ARM repeat"/>
    <property type="match status" value="1"/>
</dbReference>
<accession>A0AAX4JUF4</accession>
<evidence type="ECO:0000256" key="1">
    <source>
        <dbReference type="SAM" id="MobiDB-lite"/>
    </source>
</evidence>
<feature type="compositionally biased region" description="Low complexity" evidence="1">
    <location>
        <begin position="1806"/>
        <end position="1821"/>
    </location>
</feature>
<feature type="region of interest" description="Disordered" evidence="1">
    <location>
        <begin position="359"/>
        <end position="392"/>
    </location>
</feature>
<feature type="compositionally biased region" description="Low complexity" evidence="1">
    <location>
        <begin position="1866"/>
        <end position="1876"/>
    </location>
</feature>
<feature type="compositionally biased region" description="Low complexity" evidence="1">
    <location>
        <begin position="206"/>
        <end position="216"/>
    </location>
</feature>
<dbReference type="EMBL" id="CP144101">
    <property type="protein sequence ID" value="WWC88518.1"/>
    <property type="molecule type" value="Genomic_DNA"/>
</dbReference>
<evidence type="ECO:0000313" key="3">
    <source>
        <dbReference type="Proteomes" id="UP001355207"/>
    </source>
</evidence>
<feature type="compositionally biased region" description="Polar residues" evidence="1">
    <location>
        <begin position="2132"/>
        <end position="2146"/>
    </location>
</feature>
<evidence type="ECO:0000313" key="2">
    <source>
        <dbReference type="EMBL" id="WWC88518.1"/>
    </source>
</evidence>
<feature type="compositionally biased region" description="Basic and acidic residues" evidence="1">
    <location>
        <begin position="2050"/>
        <end position="2070"/>
    </location>
</feature>
<feature type="compositionally biased region" description="Polar residues" evidence="1">
    <location>
        <begin position="1791"/>
        <end position="1805"/>
    </location>
</feature>
<dbReference type="GeneID" id="91094099"/>
<feature type="region of interest" description="Disordered" evidence="1">
    <location>
        <begin position="1835"/>
        <end position="1884"/>
    </location>
</feature>
<proteinExistence type="predicted"/>
<name>A0AAX4JUF4_9TREE</name>
<feature type="region of interest" description="Disordered" evidence="1">
    <location>
        <begin position="1"/>
        <end position="31"/>
    </location>
</feature>
<feature type="compositionally biased region" description="Polar residues" evidence="1">
    <location>
        <begin position="375"/>
        <end position="390"/>
    </location>
</feature>
<reference evidence="2 3" key="1">
    <citation type="submission" date="2024-01" db="EMBL/GenBank/DDBJ databases">
        <title>Comparative genomics of Cryptococcus and Kwoniella reveals pathogenesis evolution and contrasting modes of karyotype evolution via chromosome fusion or intercentromeric recombination.</title>
        <authorList>
            <person name="Coelho M.A."/>
            <person name="David-Palma M."/>
            <person name="Shea T."/>
            <person name="Bowers K."/>
            <person name="McGinley-Smith S."/>
            <person name="Mohammad A.W."/>
            <person name="Gnirke A."/>
            <person name="Yurkov A.M."/>
            <person name="Nowrousian M."/>
            <person name="Sun S."/>
            <person name="Cuomo C.A."/>
            <person name="Heitman J."/>
        </authorList>
    </citation>
    <scope>NUCLEOTIDE SEQUENCE [LARGE SCALE GENOMIC DNA]</scope>
    <source>
        <strain evidence="2 3">CBS 6074</strain>
    </source>
</reference>
<evidence type="ECO:0008006" key="4">
    <source>
        <dbReference type="Google" id="ProtNLM"/>
    </source>
</evidence>
<feature type="compositionally biased region" description="Basic and acidic residues" evidence="1">
    <location>
        <begin position="189"/>
        <end position="200"/>
    </location>
</feature>
<dbReference type="RefSeq" id="XP_066075281.1">
    <property type="nucleotide sequence ID" value="XM_066219184.1"/>
</dbReference>
<organism evidence="2 3">
    <name type="scientific">Kwoniella dendrophila CBS 6074</name>
    <dbReference type="NCBI Taxonomy" id="1295534"/>
    <lineage>
        <taxon>Eukaryota</taxon>
        <taxon>Fungi</taxon>
        <taxon>Dikarya</taxon>
        <taxon>Basidiomycota</taxon>
        <taxon>Agaricomycotina</taxon>
        <taxon>Tremellomycetes</taxon>
        <taxon>Tremellales</taxon>
        <taxon>Cryptococcaceae</taxon>
        <taxon>Kwoniella</taxon>
    </lineage>
</organism>
<feature type="region of interest" description="Disordered" evidence="1">
    <location>
        <begin position="86"/>
        <end position="124"/>
    </location>
</feature>
<feature type="region of interest" description="Disordered" evidence="1">
    <location>
        <begin position="1682"/>
        <end position="1701"/>
    </location>
</feature>
<feature type="region of interest" description="Disordered" evidence="1">
    <location>
        <begin position="1723"/>
        <end position="1822"/>
    </location>
</feature>
<dbReference type="InterPro" id="IPR016024">
    <property type="entry name" value="ARM-type_fold"/>
</dbReference>
<feature type="compositionally biased region" description="Low complexity" evidence="1">
    <location>
        <begin position="2027"/>
        <end position="2040"/>
    </location>
</feature>